<evidence type="ECO:0000259" key="3">
    <source>
        <dbReference type="Pfam" id="PF20906"/>
    </source>
</evidence>
<dbReference type="EMBL" id="BAAAJX010000005">
    <property type="protein sequence ID" value="GAA1493235.1"/>
    <property type="molecule type" value="Genomic_DNA"/>
</dbReference>
<sequence>MSATQAAPRAAAAQAGPRAAAHAAAAPLLAAIGADCSALARGAAILGTGGGGDPYIGRLLAEAAVRAHGPVEIVQVEDLPDDAVVLSVAMIGAPTVMVEKLPSAGQFAEAIRSLSAFLGVTPTHLACIEVGGVNSTTPIVAAAELGLPLVDGDGMGRAFPEVQMVLPTLSGVSATPMALADEKGNTAVFDTVDNRWAERLARTATVEMGCSAITAQYAMSGAQVKESFVRGSLSLSVRLGETLVRARSENTDPVTAVTEVLGGTVVFEGKVADIERKTVTGFARGTARIAGSGGDTGLEAVLRFQNEHLLVEVAGQVRTTTPDLVITLDAETGEPITTEALRFGARIRIVTAPADERWHSPDGLRLAGPRYFGYDTPAVRHDGTTSAGETNTGAHR</sequence>
<dbReference type="RefSeq" id="WP_239539905.1">
    <property type="nucleotide sequence ID" value="NZ_BAAAJX010000005.1"/>
</dbReference>
<evidence type="ECO:0000259" key="2">
    <source>
        <dbReference type="Pfam" id="PF06032"/>
    </source>
</evidence>
<dbReference type="Pfam" id="PF06032">
    <property type="entry name" value="S-Me-THD_N"/>
    <property type="match status" value="1"/>
</dbReference>
<dbReference type="InterPro" id="IPR010318">
    <property type="entry name" value="S-Me-THD_N"/>
</dbReference>
<protein>
    <submittedName>
        <fullName evidence="4">DUF917 domain-containing protein</fullName>
    </submittedName>
</protein>
<evidence type="ECO:0000313" key="5">
    <source>
        <dbReference type="Proteomes" id="UP001501742"/>
    </source>
</evidence>
<name>A0ABP4K363_9MICO</name>
<dbReference type="InterPro" id="IPR048350">
    <property type="entry name" value="S-Me-THD-like_C"/>
</dbReference>
<dbReference type="Pfam" id="PF20906">
    <property type="entry name" value="S-Me-THD_C"/>
    <property type="match status" value="1"/>
</dbReference>
<feature type="domain" description="S-Me-THD N-terminal" evidence="2">
    <location>
        <begin position="35"/>
        <end position="190"/>
    </location>
</feature>
<dbReference type="InterPro" id="IPR027479">
    <property type="entry name" value="S-Me-THD_N_sf"/>
</dbReference>
<gene>
    <name evidence="4" type="ORF">GCM10009627_15810</name>
</gene>
<proteinExistence type="predicted"/>
<evidence type="ECO:0000313" key="4">
    <source>
        <dbReference type="EMBL" id="GAA1493235.1"/>
    </source>
</evidence>
<accession>A0ABP4K363</accession>
<dbReference type="Proteomes" id="UP001501742">
    <property type="component" value="Unassembled WGS sequence"/>
</dbReference>
<dbReference type="SUPFAM" id="SSF160991">
    <property type="entry name" value="CV3147-like"/>
    <property type="match status" value="1"/>
</dbReference>
<comment type="caution">
    <text evidence="4">The sequence shown here is derived from an EMBL/GenBank/DDBJ whole genome shotgun (WGS) entry which is preliminary data.</text>
</comment>
<organism evidence="4 5">
    <name type="scientific">Curtobacterium herbarum</name>
    <dbReference type="NCBI Taxonomy" id="150122"/>
    <lineage>
        <taxon>Bacteria</taxon>
        <taxon>Bacillati</taxon>
        <taxon>Actinomycetota</taxon>
        <taxon>Actinomycetes</taxon>
        <taxon>Micrococcales</taxon>
        <taxon>Microbacteriaceae</taxon>
        <taxon>Curtobacterium</taxon>
    </lineage>
</organism>
<reference evidence="5" key="1">
    <citation type="journal article" date="2019" name="Int. J. Syst. Evol. Microbiol.">
        <title>The Global Catalogue of Microorganisms (GCM) 10K type strain sequencing project: providing services to taxonomists for standard genome sequencing and annotation.</title>
        <authorList>
            <consortium name="The Broad Institute Genomics Platform"/>
            <consortium name="The Broad Institute Genome Sequencing Center for Infectious Disease"/>
            <person name="Wu L."/>
            <person name="Ma J."/>
        </authorList>
    </citation>
    <scope>NUCLEOTIDE SEQUENCE [LARGE SCALE GENOMIC DNA]</scope>
    <source>
        <strain evidence="5">JCM 12140</strain>
    </source>
</reference>
<feature type="compositionally biased region" description="Polar residues" evidence="1">
    <location>
        <begin position="384"/>
        <end position="396"/>
    </location>
</feature>
<dbReference type="Gene3D" id="3.40.1610.10">
    <property type="entry name" value="CV3147-like domain"/>
    <property type="match status" value="1"/>
</dbReference>
<keyword evidence="5" id="KW-1185">Reference proteome</keyword>
<dbReference type="InterPro" id="IPR024071">
    <property type="entry name" value="S-Me-THD_C_sf"/>
</dbReference>
<dbReference type="Gene3D" id="2.40.390.10">
    <property type="entry name" value="CV3147-like"/>
    <property type="match status" value="1"/>
</dbReference>
<evidence type="ECO:0000256" key="1">
    <source>
        <dbReference type="SAM" id="MobiDB-lite"/>
    </source>
</evidence>
<feature type="region of interest" description="Disordered" evidence="1">
    <location>
        <begin position="377"/>
        <end position="396"/>
    </location>
</feature>
<feature type="domain" description="S-Me-THD-like C-terminal" evidence="3">
    <location>
        <begin position="193"/>
        <end position="378"/>
    </location>
</feature>